<evidence type="ECO:0000313" key="3">
    <source>
        <dbReference type="Proteomes" id="UP000700596"/>
    </source>
</evidence>
<protein>
    <submittedName>
        <fullName evidence="2">Uncharacterized protein</fullName>
    </submittedName>
</protein>
<sequence>MFNLSSSSFCITNSGEYFPEVDPDRTSSLPIPAESLHKNTCPRDATMRELMKDWSTMRVSTTSCRAISQPSWNRFRPDLLRTKSTDEMKVSVLWTARPTIADFNPPLYERIYLGPPEAEKKTSLISESNLVLSPPRPVPRHRKWKQNQHRNASKARRLETKSNSEWETESEDEMKPPRPKRSRPSSEPIVFERQAIRSSSTSSLLTASLHGSSASLCSFMSGVHQRKSRRMEQEDMIRKGETAAGALTKRLGGMKLLAEMLPSAFDSDTEDEEEED</sequence>
<evidence type="ECO:0000256" key="1">
    <source>
        <dbReference type="SAM" id="MobiDB-lite"/>
    </source>
</evidence>
<accession>A0A9P9IIV7</accession>
<dbReference type="OrthoDB" id="3755745at2759"/>
<gene>
    <name evidence="2" type="ORF">B0J11DRAFT_532933</name>
</gene>
<feature type="region of interest" description="Disordered" evidence="1">
    <location>
        <begin position="124"/>
        <end position="189"/>
    </location>
</feature>
<keyword evidence="3" id="KW-1185">Reference proteome</keyword>
<dbReference type="EMBL" id="JAGMWT010000010">
    <property type="protein sequence ID" value="KAH7120920.1"/>
    <property type="molecule type" value="Genomic_DNA"/>
</dbReference>
<dbReference type="Proteomes" id="UP000700596">
    <property type="component" value="Unassembled WGS sequence"/>
</dbReference>
<proteinExistence type="predicted"/>
<comment type="caution">
    <text evidence="2">The sequence shown here is derived from an EMBL/GenBank/DDBJ whole genome shotgun (WGS) entry which is preliminary data.</text>
</comment>
<evidence type="ECO:0000313" key="2">
    <source>
        <dbReference type="EMBL" id="KAH7120920.1"/>
    </source>
</evidence>
<organism evidence="2 3">
    <name type="scientific">Dendryphion nanum</name>
    <dbReference type="NCBI Taxonomy" id="256645"/>
    <lineage>
        <taxon>Eukaryota</taxon>
        <taxon>Fungi</taxon>
        <taxon>Dikarya</taxon>
        <taxon>Ascomycota</taxon>
        <taxon>Pezizomycotina</taxon>
        <taxon>Dothideomycetes</taxon>
        <taxon>Pleosporomycetidae</taxon>
        <taxon>Pleosporales</taxon>
        <taxon>Torulaceae</taxon>
        <taxon>Dendryphion</taxon>
    </lineage>
</organism>
<reference evidence="2" key="1">
    <citation type="journal article" date="2021" name="Nat. Commun.">
        <title>Genetic determinants of endophytism in the Arabidopsis root mycobiome.</title>
        <authorList>
            <person name="Mesny F."/>
            <person name="Miyauchi S."/>
            <person name="Thiergart T."/>
            <person name="Pickel B."/>
            <person name="Atanasova L."/>
            <person name="Karlsson M."/>
            <person name="Huettel B."/>
            <person name="Barry K.W."/>
            <person name="Haridas S."/>
            <person name="Chen C."/>
            <person name="Bauer D."/>
            <person name="Andreopoulos W."/>
            <person name="Pangilinan J."/>
            <person name="LaButti K."/>
            <person name="Riley R."/>
            <person name="Lipzen A."/>
            <person name="Clum A."/>
            <person name="Drula E."/>
            <person name="Henrissat B."/>
            <person name="Kohler A."/>
            <person name="Grigoriev I.V."/>
            <person name="Martin F.M."/>
            <person name="Hacquard S."/>
        </authorList>
    </citation>
    <scope>NUCLEOTIDE SEQUENCE</scope>
    <source>
        <strain evidence="2">MPI-CAGE-CH-0243</strain>
    </source>
</reference>
<feature type="compositionally biased region" description="Basic residues" evidence="1">
    <location>
        <begin position="138"/>
        <end position="155"/>
    </location>
</feature>
<dbReference type="AlphaFoldDB" id="A0A9P9IIV7"/>
<name>A0A9P9IIV7_9PLEO</name>